<dbReference type="AlphaFoldDB" id="A0A4Q2DZL7"/>
<keyword evidence="3" id="KW-1185">Reference proteome</keyword>
<protein>
    <submittedName>
        <fullName evidence="2">Uncharacterized protein</fullName>
    </submittedName>
</protein>
<evidence type="ECO:0000313" key="3">
    <source>
        <dbReference type="Proteomes" id="UP000290288"/>
    </source>
</evidence>
<organism evidence="2 3">
    <name type="scientific">Candolleomyces aberdarensis</name>
    <dbReference type="NCBI Taxonomy" id="2316362"/>
    <lineage>
        <taxon>Eukaryota</taxon>
        <taxon>Fungi</taxon>
        <taxon>Dikarya</taxon>
        <taxon>Basidiomycota</taxon>
        <taxon>Agaricomycotina</taxon>
        <taxon>Agaricomycetes</taxon>
        <taxon>Agaricomycetidae</taxon>
        <taxon>Agaricales</taxon>
        <taxon>Agaricineae</taxon>
        <taxon>Psathyrellaceae</taxon>
        <taxon>Candolleomyces</taxon>
    </lineage>
</organism>
<evidence type="ECO:0000313" key="2">
    <source>
        <dbReference type="EMBL" id="RXW25246.1"/>
    </source>
</evidence>
<evidence type="ECO:0000256" key="1">
    <source>
        <dbReference type="SAM" id="MobiDB-lite"/>
    </source>
</evidence>
<dbReference type="OrthoDB" id="3358904at2759"/>
<reference evidence="2 3" key="1">
    <citation type="submission" date="2019-01" db="EMBL/GenBank/DDBJ databases">
        <title>Draft genome sequence of Psathyrella aberdarensis IHI B618.</title>
        <authorList>
            <person name="Buettner E."/>
            <person name="Kellner H."/>
        </authorList>
    </citation>
    <scope>NUCLEOTIDE SEQUENCE [LARGE SCALE GENOMIC DNA]</scope>
    <source>
        <strain evidence="2 3">IHI B618</strain>
    </source>
</reference>
<feature type="region of interest" description="Disordered" evidence="1">
    <location>
        <begin position="1"/>
        <end position="34"/>
    </location>
</feature>
<dbReference type="Proteomes" id="UP000290288">
    <property type="component" value="Unassembled WGS sequence"/>
</dbReference>
<proteinExistence type="predicted"/>
<comment type="caution">
    <text evidence="2">The sequence shown here is derived from an EMBL/GenBank/DDBJ whole genome shotgun (WGS) entry which is preliminary data.</text>
</comment>
<feature type="compositionally biased region" description="Polar residues" evidence="1">
    <location>
        <begin position="7"/>
        <end position="21"/>
    </location>
</feature>
<feature type="region of interest" description="Disordered" evidence="1">
    <location>
        <begin position="53"/>
        <end position="75"/>
    </location>
</feature>
<feature type="compositionally biased region" description="Low complexity" evidence="1">
    <location>
        <begin position="60"/>
        <end position="75"/>
    </location>
</feature>
<dbReference type="EMBL" id="SDEE01000007">
    <property type="protein sequence ID" value="RXW25246.1"/>
    <property type="molecule type" value="Genomic_DNA"/>
</dbReference>
<accession>A0A4Q2DZL7</accession>
<sequence length="180" mass="19535">MNRQHGDSFSSLHPSRLTTGSQDDDLPPPELEKVCPTDYGKFILDALAHMSKAKQDGESESVPSSSSSSSAAQSSSIDQDVLRQCIRLSSSFLLTDSTMNAETGIQTWFTGMNRVVDIVLALDRKDILEVATMTEVSRACTECWATAGAFPGIADCRTHVRDFGIKLKKLLDPGSNSYKG</sequence>
<dbReference type="STRING" id="2316362.A0A4Q2DZL7"/>
<gene>
    <name evidence="2" type="ORF">EST38_g608</name>
</gene>
<name>A0A4Q2DZL7_9AGAR</name>